<name>A0A521C426_9SPHI</name>
<proteinExistence type="predicted"/>
<dbReference type="InterPro" id="IPR014710">
    <property type="entry name" value="RmlC-like_jellyroll"/>
</dbReference>
<sequence>MKKNLQEFIASGILELYVLGDTSDEEDAEVLIMSSKFPAEIAHEIMEISMALEYFSLENAVEPSARLRENLFSKFFHQGNAADKSAPQSRKYPRPASEIPRLTHFSKIEDYTDWFDPEDLITPADFKGARIKLLGQTAEMTTMLICATAIEGEVHHEHYERLLVIEGSCDVIVENKVFSFHKGDFIDIPLHKWHDVVITSAMPCKAILQRIPV</sequence>
<dbReference type="Gene3D" id="2.60.120.10">
    <property type="entry name" value="Jelly Rolls"/>
    <property type="match status" value="1"/>
</dbReference>
<dbReference type="InterPro" id="IPR011051">
    <property type="entry name" value="RmlC_Cupin_sf"/>
</dbReference>
<evidence type="ECO:0000259" key="1">
    <source>
        <dbReference type="Pfam" id="PF07883"/>
    </source>
</evidence>
<keyword evidence="3" id="KW-1185">Reference proteome</keyword>
<organism evidence="2 3">
    <name type="scientific">Pedobacter westerhofensis</name>
    <dbReference type="NCBI Taxonomy" id="425512"/>
    <lineage>
        <taxon>Bacteria</taxon>
        <taxon>Pseudomonadati</taxon>
        <taxon>Bacteroidota</taxon>
        <taxon>Sphingobacteriia</taxon>
        <taxon>Sphingobacteriales</taxon>
        <taxon>Sphingobacteriaceae</taxon>
        <taxon>Pedobacter</taxon>
    </lineage>
</organism>
<dbReference type="SUPFAM" id="SSF51182">
    <property type="entry name" value="RmlC-like cupins"/>
    <property type="match status" value="1"/>
</dbReference>
<dbReference type="AlphaFoldDB" id="A0A521C426"/>
<dbReference type="InterPro" id="IPR013096">
    <property type="entry name" value="Cupin_2"/>
</dbReference>
<dbReference type="EMBL" id="FXTN01000003">
    <property type="protein sequence ID" value="SMO54154.1"/>
    <property type="molecule type" value="Genomic_DNA"/>
</dbReference>
<gene>
    <name evidence="2" type="ORF">SAMN06265348_103200</name>
</gene>
<evidence type="ECO:0000313" key="3">
    <source>
        <dbReference type="Proteomes" id="UP000320300"/>
    </source>
</evidence>
<reference evidence="2 3" key="1">
    <citation type="submission" date="2017-05" db="EMBL/GenBank/DDBJ databases">
        <authorList>
            <person name="Varghese N."/>
            <person name="Submissions S."/>
        </authorList>
    </citation>
    <scope>NUCLEOTIDE SEQUENCE [LARGE SCALE GENOMIC DNA]</scope>
    <source>
        <strain evidence="2 3">DSM 19036</strain>
    </source>
</reference>
<evidence type="ECO:0000313" key="2">
    <source>
        <dbReference type="EMBL" id="SMO54154.1"/>
    </source>
</evidence>
<dbReference type="OrthoDB" id="3395710at2"/>
<dbReference type="Proteomes" id="UP000320300">
    <property type="component" value="Unassembled WGS sequence"/>
</dbReference>
<accession>A0A521C426</accession>
<feature type="domain" description="Cupin type-2" evidence="1">
    <location>
        <begin position="154"/>
        <end position="207"/>
    </location>
</feature>
<dbReference type="RefSeq" id="WP_142527401.1">
    <property type="nucleotide sequence ID" value="NZ_CBCSJO010000004.1"/>
</dbReference>
<protein>
    <submittedName>
        <fullName evidence="2">Cupin domain protein</fullName>
    </submittedName>
</protein>
<dbReference type="Pfam" id="PF07883">
    <property type="entry name" value="Cupin_2"/>
    <property type="match status" value="1"/>
</dbReference>